<gene>
    <name evidence="10" type="ORF">FAK_15820</name>
</gene>
<organism evidence="10 11">
    <name type="scientific">Desulfoferula mesophila</name>
    <dbReference type="NCBI Taxonomy" id="3058419"/>
    <lineage>
        <taxon>Bacteria</taxon>
        <taxon>Pseudomonadati</taxon>
        <taxon>Thermodesulfobacteriota</taxon>
        <taxon>Desulfarculia</taxon>
        <taxon>Desulfarculales</taxon>
        <taxon>Desulfarculaceae</taxon>
        <taxon>Desulfoferula</taxon>
    </lineage>
</organism>
<keyword evidence="11" id="KW-1185">Reference proteome</keyword>
<dbReference type="EMBL" id="AP028679">
    <property type="protein sequence ID" value="BEQ14516.1"/>
    <property type="molecule type" value="Genomic_DNA"/>
</dbReference>
<protein>
    <submittedName>
        <fullName evidence="10">Branched-chain amino acid ABC transporter permease</fullName>
    </submittedName>
</protein>
<dbReference type="GO" id="GO:0005886">
    <property type="term" value="C:plasma membrane"/>
    <property type="evidence" value="ECO:0007669"/>
    <property type="project" value="UniProtKB-SubCell"/>
</dbReference>
<keyword evidence="5" id="KW-0029">Amino-acid transport</keyword>
<evidence type="ECO:0000256" key="8">
    <source>
        <dbReference type="ARBA" id="ARBA00037998"/>
    </source>
</evidence>
<dbReference type="CDD" id="cd06582">
    <property type="entry name" value="TM_PBP1_LivH_like"/>
    <property type="match status" value="1"/>
</dbReference>
<evidence type="ECO:0000256" key="9">
    <source>
        <dbReference type="SAM" id="Phobius"/>
    </source>
</evidence>
<dbReference type="Proteomes" id="UP001366166">
    <property type="component" value="Chromosome"/>
</dbReference>
<dbReference type="InterPro" id="IPR052157">
    <property type="entry name" value="BCAA_transport_permease"/>
</dbReference>
<keyword evidence="2" id="KW-0813">Transport</keyword>
<keyword evidence="4 9" id="KW-0812">Transmembrane</keyword>
<name>A0AAU9EKJ5_9BACT</name>
<evidence type="ECO:0000256" key="1">
    <source>
        <dbReference type="ARBA" id="ARBA00004651"/>
    </source>
</evidence>
<reference evidence="11" key="1">
    <citation type="journal article" date="2023" name="Arch. Microbiol.">
        <title>Desulfoferula mesophilus gen. nov. sp. nov., a mesophilic sulfate-reducing bacterium isolated from a brackish lake sediment.</title>
        <authorList>
            <person name="Watanabe T."/>
            <person name="Yabe T."/>
            <person name="Tsuji J.M."/>
            <person name="Fukui M."/>
        </authorList>
    </citation>
    <scope>NUCLEOTIDE SEQUENCE [LARGE SCALE GENOMIC DNA]</scope>
    <source>
        <strain evidence="11">12FAK</strain>
    </source>
</reference>
<dbReference type="KEGG" id="dmp:FAK_15820"/>
<comment type="subcellular location">
    <subcellularLocation>
        <location evidence="1">Cell membrane</location>
        <topology evidence="1">Multi-pass membrane protein</topology>
    </subcellularLocation>
</comment>
<feature type="transmembrane region" description="Helical" evidence="9">
    <location>
        <begin position="189"/>
        <end position="213"/>
    </location>
</feature>
<dbReference type="GO" id="GO:0022857">
    <property type="term" value="F:transmembrane transporter activity"/>
    <property type="evidence" value="ECO:0007669"/>
    <property type="project" value="InterPro"/>
</dbReference>
<evidence type="ECO:0000256" key="6">
    <source>
        <dbReference type="ARBA" id="ARBA00022989"/>
    </source>
</evidence>
<keyword evidence="3" id="KW-1003">Cell membrane</keyword>
<feature type="transmembrane region" description="Helical" evidence="9">
    <location>
        <begin position="263"/>
        <end position="284"/>
    </location>
</feature>
<feature type="transmembrane region" description="Helical" evidence="9">
    <location>
        <begin position="147"/>
        <end position="168"/>
    </location>
</feature>
<dbReference type="GO" id="GO:0006865">
    <property type="term" value="P:amino acid transport"/>
    <property type="evidence" value="ECO:0007669"/>
    <property type="project" value="UniProtKB-KW"/>
</dbReference>
<accession>A0AAU9EKJ5</accession>
<keyword evidence="7 9" id="KW-0472">Membrane</keyword>
<evidence type="ECO:0000313" key="10">
    <source>
        <dbReference type="EMBL" id="BEQ14516.1"/>
    </source>
</evidence>
<sequence length="294" mass="31527">MGWIEVLCMGEAAVFFLHGLAYAGLLFLVSSGLTLVFGMMNVLNFAHASFYMLGAYFAYSILHYTGNFWLALLISPIILLFIGAFVERYLLRKVHVHGHVHELLLTFGLAYIIQEAVKLLWGTTPQAMPLTGLLADTVNFFGVVYPVYRLFIFCLSALLGLGMALLLFKTRIGIIVRAAVDDNPMVDALGINVPLVFMGVFAVGAALSGFAGVAAGPLLSVFPGMAGAILVDAFVVIVMGGMGSLGGAVLASFIIGELQSFGVLLFPDFSLALIYMLMALVLVLKPEGLFGEKQ</sequence>
<feature type="transmembrane region" description="Helical" evidence="9">
    <location>
        <begin position="233"/>
        <end position="256"/>
    </location>
</feature>
<feature type="transmembrane region" description="Helical" evidence="9">
    <location>
        <begin position="103"/>
        <end position="121"/>
    </location>
</feature>
<evidence type="ECO:0000256" key="7">
    <source>
        <dbReference type="ARBA" id="ARBA00023136"/>
    </source>
</evidence>
<proteinExistence type="inferred from homology"/>
<dbReference type="PANTHER" id="PTHR11795">
    <property type="entry name" value="BRANCHED-CHAIN AMINO ACID TRANSPORT SYSTEM PERMEASE PROTEIN LIVH"/>
    <property type="match status" value="1"/>
</dbReference>
<evidence type="ECO:0000256" key="3">
    <source>
        <dbReference type="ARBA" id="ARBA00022475"/>
    </source>
</evidence>
<feature type="transmembrane region" description="Helical" evidence="9">
    <location>
        <begin position="68"/>
        <end position="91"/>
    </location>
</feature>
<evidence type="ECO:0000313" key="11">
    <source>
        <dbReference type="Proteomes" id="UP001366166"/>
    </source>
</evidence>
<feature type="transmembrane region" description="Helical" evidence="9">
    <location>
        <begin position="42"/>
        <end position="62"/>
    </location>
</feature>
<evidence type="ECO:0000256" key="5">
    <source>
        <dbReference type="ARBA" id="ARBA00022970"/>
    </source>
</evidence>
<evidence type="ECO:0000256" key="2">
    <source>
        <dbReference type="ARBA" id="ARBA00022448"/>
    </source>
</evidence>
<dbReference type="InterPro" id="IPR001851">
    <property type="entry name" value="ABC_transp_permease"/>
</dbReference>
<dbReference type="PANTHER" id="PTHR11795:SF442">
    <property type="entry name" value="ABC TRANSPORTER ATP-BINDING PROTEIN"/>
    <property type="match status" value="1"/>
</dbReference>
<dbReference type="Pfam" id="PF02653">
    <property type="entry name" value="BPD_transp_2"/>
    <property type="match status" value="1"/>
</dbReference>
<evidence type="ECO:0000256" key="4">
    <source>
        <dbReference type="ARBA" id="ARBA00022692"/>
    </source>
</evidence>
<keyword evidence="6 9" id="KW-1133">Transmembrane helix</keyword>
<comment type="similarity">
    <text evidence="8">Belongs to the binding-protein-dependent transport system permease family. LivHM subfamily.</text>
</comment>
<dbReference type="AlphaFoldDB" id="A0AAU9EKJ5"/>
<feature type="transmembrane region" description="Helical" evidence="9">
    <location>
        <begin position="12"/>
        <end position="35"/>
    </location>
</feature>